<dbReference type="PROSITE" id="PS50943">
    <property type="entry name" value="HTH_CROC1"/>
    <property type="match status" value="1"/>
</dbReference>
<dbReference type="EMBL" id="CP015839">
    <property type="protein sequence ID" value="ANG64885.1"/>
    <property type="molecule type" value="Genomic_DNA"/>
</dbReference>
<gene>
    <name evidence="3" type="ORF">A8C75_21975</name>
</gene>
<dbReference type="KEGG" id="mars:A8C75_21975"/>
<dbReference type="GO" id="GO:0006355">
    <property type="term" value="P:regulation of DNA-templated transcription"/>
    <property type="evidence" value="ECO:0007669"/>
    <property type="project" value="InterPro"/>
</dbReference>
<evidence type="ECO:0000256" key="1">
    <source>
        <dbReference type="ARBA" id="ARBA00007227"/>
    </source>
</evidence>
<proteinExistence type="inferred from homology"/>
<dbReference type="Gene3D" id="1.10.260.40">
    <property type="entry name" value="lambda repressor-like DNA-binding domains"/>
    <property type="match status" value="1"/>
</dbReference>
<name>A0A1A9F3X8_9GAMM</name>
<feature type="domain" description="HTH cro/C1-type" evidence="2">
    <location>
        <begin position="64"/>
        <end position="117"/>
    </location>
</feature>
<dbReference type="InterPro" id="IPR039060">
    <property type="entry name" value="Antitox_HigA"/>
</dbReference>
<accession>A0A1A9F3X8</accession>
<dbReference type="Gene3D" id="1.10.10.2910">
    <property type="match status" value="1"/>
</dbReference>
<reference evidence="3 4" key="2">
    <citation type="journal article" date="2018" name="Int. J. Syst. Evol. Microbiol.">
        <title>Marinobacterium aestuarii sp. nov., a benzene-degrading marine bacterium isolated from estuary sediment.</title>
        <authorList>
            <person name="Bae S.S."/>
            <person name="Jung J."/>
            <person name="Chung D."/>
            <person name="Baek K."/>
        </authorList>
    </citation>
    <scope>NUCLEOTIDE SEQUENCE [LARGE SCALE GENOMIC DNA]</scope>
    <source>
        <strain evidence="3 4">ST58-10</strain>
    </source>
</reference>
<sequence length="404" mass="45719">MSHIKLIKTDLEHEQALERLMSLMDLDLEAGSPEADELDVLALLIERFEQERYPIDLPDPVEAIKFRMEQQGLTRKDLVPFIGSASKVSEVLNGKRTLSLNMIRKLSDGLGIAADVLIREPAQKCVSEHEIDWQAFPLSEMRKRGYFEGFTGPLQELREYAAEQVGQYLSGIKEGFSLQPALLRTSAHLRSNDKETDPYALWAWQVKVLKLAQKDQLEAAYQPGTVNLEFMRRLAQESWSDQGPLIAKEYLNKHGIHLVTEPHLPKTYLDGAVCKTDDGRPVIAMTLRHDRLDNFWFTLMHELAHIALHLDGSETWFIDDLDASVADPMEQEADELAQEALVPAEYWLPASFLDTSAIADAAQRLNISPCILAGRMRHESGDHLLFGPLYRDKVRTLFESGADC</sequence>
<dbReference type="InterPro" id="IPR001387">
    <property type="entry name" value="Cro/C1-type_HTH"/>
</dbReference>
<dbReference type="Pfam" id="PF06114">
    <property type="entry name" value="Peptidase_M78"/>
    <property type="match status" value="1"/>
</dbReference>
<dbReference type="InterPro" id="IPR010982">
    <property type="entry name" value="Lambda_DNA-bd_dom_sf"/>
</dbReference>
<dbReference type="PANTHER" id="PTHR40455">
    <property type="entry name" value="ANTITOXIN HIGA"/>
    <property type="match status" value="1"/>
</dbReference>
<dbReference type="Proteomes" id="UP000078070">
    <property type="component" value="Chromosome"/>
</dbReference>
<dbReference type="CDD" id="cd00093">
    <property type="entry name" value="HTH_XRE"/>
    <property type="match status" value="1"/>
</dbReference>
<dbReference type="AlphaFoldDB" id="A0A1A9F3X8"/>
<evidence type="ECO:0000259" key="2">
    <source>
        <dbReference type="PROSITE" id="PS50943"/>
    </source>
</evidence>
<dbReference type="GO" id="GO:0001046">
    <property type="term" value="F:core promoter sequence-specific DNA binding"/>
    <property type="evidence" value="ECO:0007669"/>
    <property type="project" value="TreeGrafter"/>
</dbReference>
<dbReference type="PANTHER" id="PTHR40455:SF1">
    <property type="entry name" value="ANTITOXIN HIGA"/>
    <property type="match status" value="1"/>
</dbReference>
<dbReference type="InterPro" id="IPR010359">
    <property type="entry name" value="IrrE_HExxH"/>
</dbReference>
<evidence type="ECO:0000313" key="3">
    <source>
        <dbReference type="EMBL" id="ANG64885.1"/>
    </source>
</evidence>
<organism evidence="3 4">
    <name type="scientific">Marinobacterium aestuarii</name>
    <dbReference type="NCBI Taxonomy" id="1821621"/>
    <lineage>
        <taxon>Bacteria</taxon>
        <taxon>Pseudomonadati</taxon>
        <taxon>Pseudomonadota</taxon>
        <taxon>Gammaproteobacteria</taxon>
        <taxon>Oceanospirillales</taxon>
        <taxon>Oceanospirillaceae</taxon>
        <taxon>Marinobacterium</taxon>
    </lineage>
</organism>
<dbReference type="SMART" id="SM00530">
    <property type="entry name" value="HTH_XRE"/>
    <property type="match status" value="1"/>
</dbReference>
<dbReference type="STRING" id="1821621.A8C75_21975"/>
<evidence type="ECO:0000313" key="4">
    <source>
        <dbReference type="Proteomes" id="UP000078070"/>
    </source>
</evidence>
<dbReference type="OrthoDB" id="9796786at2"/>
<protein>
    <submittedName>
        <fullName evidence="3">Plasmid stabilization protein</fullName>
    </submittedName>
</protein>
<keyword evidence="4" id="KW-1185">Reference proteome</keyword>
<comment type="similarity">
    <text evidence="1">Belongs to the short-chain fatty acyl-CoA assimilation regulator (ScfR) family.</text>
</comment>
<reference evidence="4" key="1">
    <citation type="submission" date="2016-05" db="EMBL/GenBank/DDBJ databases">
        <authorList>
            <person name="Baek K."/>
            <person name="Yang S.-J."/>
        </authorList>
    </citation>
    <scope>NUCLEOTIDE SEQUENCE [LARGE SCALE GENOMIC DNA]</scope>
    <source>
        <strain evidence="4">ST58-10</strain>
    </source>
</reference>
<dbReference type="SUPFAM" id="SSF47413">
    <property type="entry name" value="lambda repressor-like DNA-binding domains"/>
    <property type="match status" value="1"/>
</dbReference>